<evidence type="ECO:0000313" key="8">
    <source>
        <dbReference type="Proteomes" id="UP001190700"/>
    </source>
</evidence>
<evidence type="ECO:0000256" key="1">
    <source>
        <dbReference type="ARBA" id="ARBA00004123"/>
    </source>
</evidence>
<comment type="subcellular location">
    <subcellularLocation>
        <location evidence="1">Nucleus</location>
    </subcellularLocation>
</comment>
<comment type="similarity">
    <text evidence="5">Belongs to the archaeal Rpo6/eukaryotic RPB6 RNA polymerase subunit family.</text>
</comment>
<dbReference type="GO" id="GO:0006366">
    <property type="term" value="P:transcription by RNA polymerase II"/>
    <property type="evidence" value="ECO:0007669"/>
    <property type="project" value="TreeGrafter"/>
</dbReference>
<comment type="caution">
    <text evidence="7">The sequence shown here is derived from an EMBL/GenBank/DDBJ whole genome shotgun (WGS) entry which is preliminary data.</text>
</comment>
<dbReference type="PIRSF" id="PIRSF500154">
    <property type="entry name" value="RPB6"/>
    <property type="match status" value="1"/>
</dbReference>
<dbReference type="PANTHER" id="PTHR47227">
    <property type="entry name" value="DNA-DIRECTED RNA POLYMERASE SUBUNIT K"/>
    <property type="match status" value="1"/>
</dbReference>
<dbReference type="PROSITE" id="PS01111">
    <property type="entry name" value="RNA_POL_K_14KD"/>
    <property type="match status" value="1"/>
</dbReference>
<evidence type="ECO:0000256" key="2">
    <source>
        <dbReference type="ARBA" id="ARBA00022478"/>
    </source>
</evidence>
<dbReference type="InterPro" id="IPR020708">
    <property type="entry name" value="DNA-dir_RNA_polK_14-18kDa_CS"/>
</dbReference>
<dbReference type="GO" id="GO:0003677">
    <property type="term" value="F:DNA binding"/>
    <property type="evidence" value="ECO:0007669"/>
    <property type="project" value="InterPro"/>
</dbReference>
<protein>
    <submittedName>
        <fullName evidence="7">Uncharacterized protein</fullName>
    </submittedName>
</protein>
<evidence type="ECO:0000256" key="5">
    <source>
        <dbReference type="ARBA" id="ARBA00025773"/>
    </source>
</evidence>
<dbReference type="NCBIfam" id="NF002208">
    <property type="entry name" value="PRK01099.1-3"/>
    <property type="match status" value="1"/>
</dbReference>
<reference evidence="7 8" key="1">
    <citation type="journal article" date="2015" name="Genome Biol. Evol.">
        <title>Comparative Genomics of a Bacterivorous Green Alga Reveals Evolutionary Causalities and Consequences of Phago-Mixotrophic Mode of Nutrition.</title>
        <authorList>
            <person name="Burns J.A."/>
            <person name="Paasch A."/>
            <person name="Narechania A."/>
            <person name="Kim E."/>
        </authorList>
    </citation>
    <scope>NUCLEOTIDE SEQUENCE [LARGE SCALE GENOMIC DNA]</scope>
    <source>
        <strain evidence="7 8">PLY_AMNH</strain>
    </source>
</reference>
<dbReference type="SMART" id="SM01409">
    <property type="entry name" value="RNA_pol_Rpb6"/>
    <property type="match status" value="1"/>
</dbReference>
<name>A0AAE0GZ76_9CHLO</name>
<dbReference type="Gene3D" id="3.90.940.10">
    <property type="match status" value="1"/>
</dbReference>
<dbReference type="SUPFAM" id="SSF63562">
    <property type="entry name" value="RPB6/omega subunit-like"/>
    <property type="match status" value="1"/>
</dbReference>
<dbReference type="InterPro" id="IPR036161">
    <property type="entry name" value="RPB6/omega-like_sf"/>
</dbReference>
<keyword evidence="8" id="KW-1185">Reference proteome</keyword>
<dbReference type="GO" id="GO:0006360">
    <property type="term" value="P:transcription by RNA polymerase I"/>
    <property type="evidence" value="ECO:0007669"/>
    <property type="project" value="TreeGrafter"/>
</dbReference>
<evidence type="ECO:0000256" key="3">
    <source>
        <dbReference type="ARBA" id="ARBA00023163"/>
    </source>
</evidence>
<keyword evidence="2" id="KW-0240">DNA-directed RNA polymerase</keyword>
<dbReference type="GO" id="GO:0005665">
    <property type="term" value="C:RNA polymerase II, core complex"/>
    <property type="evidence" value="ECO:0007669"/>
    <property type="project" value="InterPro"/>
</dbReference>
<keyword evidence="3" id="KW-0804">Transcription</keyword>
<dbReference type="InterPro" id="IPR006110">
    <property type="entry name" value="Pol_omega/Rpo6/RPB6"/>
</dbReference>
<sequence length="144" mass="16325">MDDYGDEGGGMDDYGEEYDAPEEEVVEEEDADGDAERMEGIDEATNGVQIMQGQAGGERTRITTRYMTKYERARILGTRALQISMNAPVMVQLDGETDPLEIAMKELREKKVPFTVRRFLPDGSFEDWGVDELIFDDRDRRATS</sequence>
<dbReference type="InterPro" id="IPR028363">
    <property type="entry name" value="RPB6"/>
</dbReference>
<feature type="compositionally biased region" description="Acidic residues" evidence="6">
    <location>
        <begin position="1"/>
        <end position="33"/>
    </location>
</feature>
<dbReference type="PANTHER" id="PTHR47227:SF5">
    <property type="entry name" value="DNA-DIRECTED RNA POLYMERASES I, II, AND III SUBUNIT RPABC2"/>
    <property type="match status" value="1"/>
</dbReference>
<organism evidence="7 8">
    <name type="scientific">Cymbomonas tetramitiformis</name>
    <dbReference type="NCBI Taxonomy" id="36881"/>
    <lineage>
        <taxon>Eukaryota</taxon>
        <taxon>Viridiplantae</taxon>
        <taxon>Chlorophyta</taxon>
        <taxon>Pyramimonadophyceae</taxon>
        <taxon>Pyramimonadales</taxon>
        <taxon>Pyramimonadaceae</taxon>
        <taxon>Cymbomonas</taxon>
    </lineage>
</organism>
<evidence type="ECO:0000256" key="4">
    <source>
        <dbReference type="ARBA" id="ARBA00023242"/>
    </source>
</evidence>
<accession>A0AAE0GZ76</accession>
<evidence type="ECO:0000256" key="6">
    <source>
        <dbReference type="SAM" id="MobiDB-lite"/>
    </source>
</evidence>
<dbReference type="AlphaFoldDB" id="A0AAE0GZ76"/>
<feature type="region of interest" description="Disordered" evidence="6">
    <location>
        <begin position="1"/>
        <end position="44"/>
    </location>
</feature>
<dbReference type="GO" id="GO:0003899">
    <property type="term" value="F:DNA-directed RNA polymerase activity"/>
    <property type="evidence" value="ECO:0007669"/>
    <property type="project" value="InterPro"/>
</dbReference>
<evidence type="ECO:0000313" key="7">
    <source>
        <dbReference type="EMBL" id="KAK3286903.1"/>
    </source>
</evidence>
<dbReference type="GO" id="GO:0005736">
    <property type="term" value="C:RNA polymerase I complex"/>
    <property type="evidence" value="ECO:0007669"/>
    <property type="project" value="TreeGrafter"/>
</dbReference>
<proteinExistence type="inferred from homology"/>
<dbReference type="Proteomes" id="UP001190700">
    <property type="component" value="Unassembled WGS sequence"/>
</dbReference>
<gene>
    <name evidence="7" type="ORF">CYMTET_5562</name>
</gene>
<dbReference type="PIRSF" id="PIRSF000778">
    <property type="entry name" value="RpoK/RPB6"/>
    <property type="match status" value="1"/>
</dbReference>
<dbReference type="GO" id="GO:0042797">
    <property type="term" value="P:tRNA transcription by RNA polymerase III"/>
    <property type="evidence" value="ECO:0007669"/>
    <property type="project" value="TreeGrafter"/>
</dbReference>
<dbReference type="GO" id="GO:0005666">
    <property type="term" value="C:RNA polymerase III complex"/>
    <property type="evidence" value="ECO:0007669"/>
    <property type="project" value="TreeGrafter"/>
</dbReference>
<keyword evidence="4" id="KW-0539">Nucleus</keyword>
<dbReference type="InterPro" id="IPR006111">
    <property type="entry name" value="Rpo6/Rpb6"/>
</dbReference>
<dbReference type="EMBL" id="LGRX02001097">
    <property type="protein sequence ID" value="KAK3286903.1"/>
    <property type="molecule type" value="Genomic_DNA"/>
</dbReference>
<dbReference type="Pfam" id="PF01192">
    <property type="entry name" value="RNA_pol_Rpb6"/>
    <property type="match status" value="1"/>
</dbReference>